<dbReference type="PROSITE" id="PS50853">
    <property type="entry name" value="FN3"/>
    <property type="match status" value="1"/>
</dbReference>
<reference evidence="3" key="2">
    <citation type="submission" date="2018-10" db="EMBL/GenBank/DDBJ databases">
        <title>Effector identification in a new, highly contiguous assembly of the strawberry crown rot pathogen Phytophthora cactorum.</title>
        <authorList>
            <person name="Armitage A.D."/>
            <person name="Nellist C.F."/>
            <person name="Bates H."/>
            <person name="Vickerstaff R.J."/>
            <person name="Harrison R.J."/>
        </authorList>
    </citation>
    <scope>NUCLEOTIDE SEQUENCE</scope>
    <source>
        <strain evidence="3">15-7</strain>
        <strain evidence="4">4032</strain>
        <strain evidence="5">4040</strain>
        <strain evidence="6">P415</strain>
        <strain evidence="7">P421</strain>
    </source>
</reference>
<dbReference type="InterPro" id="IPR036691">
    <property type="entry name" value="Endo/exonu/phosph_ase_sf"/>
</dbReference>
<dbReference type="Pfam" id="PF03372">
    <property type="entry name" value="Exo_endo_phos"/>
    <property type="match status" value="1"/>
</dbReference>
<dbReference type="SUPFAM" id="SSF56219">
    <property type="entry name" value="DNase I-like"/>
    <property type="match status" value="1"/>
</dbReference>
<evidence type="ECO:0000313" key="9">
    <source>
        <dbReference type="Proteomes" id="UP000251314"/>
    </source>
</evidence>
<name>A0A329SCY1_9STRA</name>
<dbReference type="OrthoDB" id="428734at2759"/>
<dbReference type="SUPFAM" id="SSF49265">
    <property type="entry name" value="Fibronectin type III"/>
    <property type="match status" value="1"/>
</dbReference>
<feature type="domain" description="Fibronectin type-III" evidence="2">
    <location>
        <begin position="259"/>
        <end position="362"/>
    </location>
</feature>
<dbReference type="FunFam" id="3.60.10.10:FF:000290">
    <property type="entry name" value="Predicted protein"/>
    <property type="match status" value="1"/>
</dbReference>
<dbReference type="InterPro" id="IPR036116">
    <property type="entry name" value="FN3_sf"/>
</dbReference>
<dbReference type="Proteomes" id="UP000735874">
    <property type="component" value="Unassembled WGS sequence"/>
</dbReference>
<sequence>MSSTSADNELPFRAFVPAKQDVADLAELADLEKVSVLTYNMLSQMGARRMQRRGKSYVGAATLNIRQRRERLLREILSYDADIMCLQEVDEYDDWWAAELAIAGYDSIYATSATPDSTTVAKDIDDGLVTAFRKSTFQLFRSTELHLNDLCANINDANLAARAKQDKLALLVCLQPWETSALPSALCVVNTQLAAGATPELERVRVLQTEYLCRQLTVFNADFQLPIVLAGTFNATPSSDVYHTILTGRRRPVPEAPAAPGRPVIDDPTSSSLRVSWEPPQRSLTSLTPSTPILEYKIAVKNCVSQASGFLYELPVPDGAAQSFIVTSLSASMTYQFRVMAGNEYGWGDWSQPSAPGSTLEHAAYKKRGPSNADSDEKPLFLAPDVPPDVKPYGISFGSGHTPRYASDAKPIVNPIACPRPLLSSVDKAIGGNDHRAEAKRYTTLQPRADRDSLIVHSEMMESAYGAYAEYMSEPELTFSSENFQGTIDYIFHSTGQLTPFQLLELPTLEELEATGQDIREPASVEDTEWVKHKPEDWAEDANASTRYMGTWCAPMLPNIFGRASGWLPNAHCPSDHLPLACVFAVRKQNLAVTWN</sequence>
<organism evidence="8 9">
    <name type="scientific">Phytophthora cactorum</name>
    <dbReference type="NCBI Taxonomy" id="29920"/>
    <lineage>
        <taxon>Eukaryota</taxon>
        <taxon>Sar</taxon>
        <taxon>Stramenopiles</taxon>
        <taxon>Oomycota</taxon>
        <taxon>Peronosporomycetes</taxon>
        <taxon>Peronosporales</taxon>
        <taxon>Peronosporaceae</taxon>
        <taxon>Phytophthora</taxon>
    </lineage>
</organism>
<evidence type="ECO:0000259" key="2">
    <source>
        <dbReference type="PROSITE" id="PS50853"/>
    </source>
</evidence>
<evidence type="ECO:0000313" key="3">
    <source>
        <dbReference type="EMBL" id="KAG2844674.1"/>
    </source>
</evidence>
<dbReference type="EMBL" id="MJFZ01000194">
    <property type="protein sequence ID" value="RAW34635.1"/>
    <property type="molecule type" value="Genomic_DNA"/>
</dbReference>
<dbReference type="EMBL" id="RCML01000272">
    <property type="protein sequence ID" value="KAG2982769.1"/>
    <property type="molecule type" value="Genomic_DNA"/>
</dbReference>
<reference evidence="8 9" key="1">
    <citation type="submission" date="2018-01" db="EMBL/GenBank/DDBJ databases">
        <title>Draft genome of the strawberry crown rot pathogen Phytophthora cactorum.</title>
        <authorList>
            <person name="Armitage A.D."/>
            <person name="Lysoe E."/>
            <person name="Nellist C.F."/>
            <person name="Harrison R.J."/>
            <person name="Brurberg M.B."/>
        </authorList>
    </citation>
    <scope>NUCLEOTIDE SEQUENCE [LARGE SCALE GENOMIC DNA]</scope>
    <source>
        <strain evidence="8 9">10300</strain>
    </source>
</reference>
<dbReference type="EMBL" id="RCMK01000862">
    <property type="protein sequence ID" value="KAG2909687.1"/>
    <property type="molecule type" value="Genomic_DNA"/>
</dbReference>
<dbReference type="EMBL" id="RCMV01000883">
    <property type="protein sequence ID" value="KAG3212039.1"/>
    <property type="molecule type" value="Genomic_DNA"/>
</dbReference>
<evidence type="ECO:0000313" key="8">
    <source>
        <dbReference type="EMBL" id="RAW34635.1"/>
    </source>
</evidence>
<dbReference type="GO" id="GO:0000175">
    <property type="term" value="F:3'-5'-RNA exonuclease activity"/>
    <property type="evidence" value="ECO:0007669"/>
    <property type="project" value="TreeGrafter"/>
</dbReference>
<dbReference type="PANTHER" id="PTHR12121">
    <property type="entry name" value="CARBON CATABOLITE REPRESSOR PROTEIN 4"/>
    <property type="match status" value="1"/>
</dbReference>
<dbReference type="STRING" id="29920.A0A329SCY1"/>
<evidence type="ECO:0000256" key="1">
    <source>
        <dbReference type="SAM" id="MobiDB-lite"/>
    </source>
</evidence>
<dbReference type="Gene3D" id="2.60.40.10">
    <property type="entry name" value="Immunoglobulins"/>
    <property type="match status" value="1"/>
</dbReference>
<dbReference type="AlphaFoldDB" id="A0A329SCY1"/>
<gene>
    <name evidence="8" type="ORF">PC110_g9034</name>
    <name evidence="3" type="ORF">PC113_g18349</name>
    <name evidence="4" type="ORF">PC115_g17837</name>
    <name evidence="5" type="ORF">PC117_g19600</name>
    <name evidence="6" type="ORF">PC118_g9812</name>
    <name evidence="7" type="ORF">PC129_g16992</name>
</gene>
<dbReference type="Pfam" id="PF00041">
    <property type="entry name" value="fn3"/>
    <property type="match status" value="1"/>
</dbReference>
<feature type="region of interest" description="Disordered" evidence="1">
    <location>
        <begin position="252"/>
        <end position="276"/>
    </location>
</feature>
<dbReference type="InterPro" id="IPR013783">
    <property type="entry name" value="Ig-like_fold"/>
</dbReference>
<accession>A0A329SCY1</accession>
<dbReference type="EMBL" id="RCMG01000855">
    <property type="protein sequence ID" value="KAG2844674.1"/>
    <property type="molecule type" value="Genomic_DNA"/>
</dbReference>
<protein>
    <recommendedName>
        <fullName evidence="2">Fibronectin type-III domain-containing protein</fullName>
    </recommendedName>
</protein>
<dbReference type="Proteomes" id="UP000774804">
    <property type="component" value="Unassembled WGS sequence"/>
</dbReference>
<dbReference type="Gene3D" id="3.60.10.10">
    <property type="entry name" value="Endonuclease/exonuclease/phosphatase"/>
    <property type="match status" value="2"/>
</dbReference>
<dbReference type="SMART" id="SM00060">
    <property type="entry name" value="FN3"/>
    <property type="match status" value="1"/>
</dbReference>
<dbReference type="Proteomes" id="UP000760860">
    <property type="component" value="Unassembled WGS sequence"/>
</dbReference>
<keyword evidence="9" id="KW-1185">Reference proteome</keyword>
<dbReference type="PANTHER" id="PTHR12121:SF34">
    <property type="entry name" value="PROTEIN ANGEL"/>
    <property type="match status" value="1"/>
</dbReference>
<dbReference type="CDD" id="cd00063">
    <property type="entry name" value="FN3"/>
    <property type="match status" value="1"/>
</dbReference>
<evidence type="ECO:0000313" key="5">
    <source>
        <dbReference type="EMBL" id="KAG2909687.1"/>
    </source>
</evidence>
<proteinExistence type="predicted"/>
<evidence type="ECO:0000313" key="6">
    <source>
        <dbReference type="EMBL" id="KAG2982769.1"/>
    </source>
</evidence>
<dbReference type="VEuPathDB" id="FungiDB:PC110_g9034"/>
<dbReference type="EMBL" id="RCMI01000875">
    <property type="protein sequence ID" value="KAG2895440.1"/>
    <property type="molecule type" value="Genomic_DNA"/>
</dbReference>
<dbReference type="InterPro" id="IPR003961">
    <property type="entry name" value="FN3_dom"/>
</dbReference>
<dbReference type="Proteomes" id="UP000697107">
    <property type="component" value="Unassembled WGS sequence"/>
</dbReference>
<dbReference type="Proteomes" id="UP000736787">
    <property type="component" value="Unassembled WGS sequence"/>
</dbReference>
<evidence type="ECO:0000313" key="4">
    <source>
        <dbReference type="EMBL" id="KAG2895440.1"/>
    </source>
</evidence>
<dbReference type="Proteomes" id="UP000251314">
    <property type="component" value="Unassembled WGS sequence"/>
</dbReference>
<comment type="caution">
    <text evidence="8">The sequence shown here is derived from an EMBL/GenBank/DDBJ whole genome shotgun (WGS) entry which is preliminary data.</text>
</comment>
<dbReference type="InterPro" id="IPR005135">
    <property type="entry name" value="Endo/exonuclease/phosphatase"/>
</dbReference>
<dbReference type="InterPro" id="IPR050410">
    <property type="entry name" value="CCR4/nocturin_mRNA_transcr"/>
</dbReference>
<evidence type="ECO:0000313" key="7">
    <source>
        <dbReference type="EMBL" id="KAG3212039.1"/>
    </source>
</evidence>